<name>A0ABN9Y3I4_9DINO</name>
<reference evidence="1" key="1">
    <citation type="submission" date="2023-10" db="EMBL/GenBank/DDBJ databases">
        <authorList>
            <person name="Chen Y."/>
            <person name="Shah S."/>
            <person name="Dougan E. K."/>
            <person name="Thang M."/>
            <person name="Chan C."/>
        </authorList>
    </citation>
    <scope>NUCLEOTIDE SEQUENCE [LARGE SCALE GENOMIC DNA]</scope>
</reference>
<gene>
    <name evidence="1" type="ORF">PCOR1329_LOCUS81315</name>
</gene>
<accession>A0ABN9Y3I4</accession>
<proteinExistence type="predicted"/>
<feature type="non-terminal residue" evidence="1">
    <location>
        <position position="1"/>
    </location>
</feature>
<feature type="non-terminal residue" evidence="1">
    <location>
        <position position="68"/>
    </location>
</feature>
<dbReference type="Proteomes" id="UP001189429">
    <property type="component" value="Unassembled WGS sequence"/>
</dbReference>
<evidence type="ECO:0008006" key="3">
    <source>
        <dbReference type="Google" id="ProtNLM"/>
    </source>
</evidence>
<evidence type="ECO:0000313" key="2">
    <source>
        <dbReference type="Proteomes" id="UP001189429"/>
    </source>
</evidence>
<evidence type="ECO:0000313" key="1">
    <source>
        <dbReference type="EMBL" id="CAK0905724.1"/>
    </source>
</evidence>
<dbReference type="Gene3D" id="1.20.120.610">
    <property type="entry name" value="lithium bound rotor ring of v- atpase"/>
    <property type="match status" value="1"/>
</dbReference>
<keyword evidence="2" id="KW-1185">Reference proteome</keyword>
<dbReference type="InterPro" id="IPR035921">
    <property type="entry name" value="F/V-ATP_Csub_sf"/>
</dbReference>
<dbReference type="EMBL" id="CAUYUJ010021601">
    <property type="protein sequence ID" value="CAK0905724.1"/>
    <property type="molecule type" value="Genomic_DNA"/>
</dbReference>
<sequence>SPYTRRRLRAPSPCGTSSQAMEKCDPSANFFGFMGVSSAIVFANCGAAYGTAKSGVGIANLGVMRPDM</sequence>
<comment type="caution">
    <text evidence="1">The sequence shown here is derived from an EMBL/GenBank/DDBJ whole genome shotgun (WGS) entry which is preliminary data.</text>
</comment>
<protein>
    <recommendedName>
        <fullName evidence="3">V-type proton ATPase proteolipid subunit</fullName>
    </recommendedName>
</protein>
<organism evidence="1 2">
    <name type="scientific">Prorocentrum cordatum</name>
    <dbReference type="NCBI Taxonomy" id="2364126"/>
    <lineage>
        <taxon>Eukaryota</taxon>
        <taxon>Sar</taxon>
        <taxon>Alveolata</taxon>
        <taxon>Dinophyceae</taxon>
        <taxon>Prorocentrales</taxon>
        <taxon>Prorocentraceae</taxon>
        <taxon>Prorocentrum</taxon>
    </lineage>
</organism>